<sequence>MPKEEWGTKRVCPTTGKRFYDLNRNPIVSPYTGEVVNIDSGGKTRAAIADKAEKQEESTEDSNVDLQADDSSEVDLDDDILDDEDDDDNVSLDDIADVSTDDDES</sequence>
<evidence type="ECO:0000256" key="1">
    <source>
        <dbReference type="SAM" id="MobiDB-lite"/>
    </source>
</evidence>
<proteinExistence type="predicted"/>
<dbReference type="Proteomes" id="UP001220964">
    <property type="component" value="Unassembled WGS sequence"/>
</dbReference>
<feature type="region of interest" description="Disordered" evidence="1">
    <location>
        <begin position="47"/>
        <end position="105"/>
    </location>
</feature>
<name>A0AAE3NRR4_9RHOB</name>
<dbReference type="InterPro" id="IPR012644">
    <property type="entry name" value="CHP02300_FYDLN_acid"/>
</dbReference>
<evidence type="ECO:0000313" key="3">
    <source>
        <dbReference type="Proteomes" id="UP001220964"/>
    </source>
</evidence>
<dbReference type="EMBL" id="JARGYC010000046">
    <property type="protein sequence ID" value="MDF0602308.1"/>
    <property type="molecule type" value="Genomic_DNA"/>
</dbReference>
<protein>
    <submittedName>
        <fullName evidence="2">TIGR02300 family protein</fullName>
    </submittedName>
</protein>
<feature type="compositionally biased region" description="Acidic residues" evidence="1">
    <location>
        <begin position="58"/>
        <end position="105"/>
    </location>
</feature>
<dbReference type="NCBIfam" id="TIGR02300">
    <property type="entry name" value="FYDLN_acid"/>
    <property type="match status" value="1"/>
</dbReference>
<evidence type="ECO:0000313" key="2">
    <source>
        <dbReference type="EMBL" id="MDF0602308.1"/>
    </source>
</evidence>
<dbReference type="RefSeq" id="WP_275568439.1">
    <property type="nucleotide sequence ID" value="NZ_JARGYC010000046.1"/>
</dbReference>
<keyword evidence="3" id="KW-1185">Reference proteome</keyword>
<dbReference type="AlphaFoldDB" id="A0AAE3NRR4"/>
<gene>
    <name evidence="2" type="ORF">P1J78_16325</name>
</gene>
<accession>A0AAE3NRR4</accession>
<organism evidence="2 3">
    <name type="scientific">Psychromarinibacter sediminicola</name>
    <dbReference type="NCBI Taxonomy" id="3033385"/>
    <lineage>
        <taxon>Bacteria</taxon>
        <taxon>Pseudomonadati</taxon>
        <taxon>Pseudomonadota</taxon>
        <taxon>Alphaproteobacteria</taxon>
        <taxon>Rhodobacterales</taxon>
        <taxon>Paracoccaceae</taxon>
        <taxon>Psychromarinibacter</taxon>
    </lineage>
</organism>
<reference evidence="2" key="1">
    <citation type="submission" date="2023-03" db="EMBL/GenBank/DDBJ databases">
        <title>Multiphase analysis and comparison of six strains from genera Psychromarinibacter, Lutimaribacter, and Maritimibacter, including a novel species: Psychromarinibacter sediminicola sp. nov.</title>
        <authorList>
            <person name="Wang Y.-H."/>
            <person name="Ye M.-Q."/>
            <person name="Du Z.-J."/>
        </authorList>
    </citation>
    <scope>NUCLEOTIDE SEQUENCE</scope>
    <source>
        <strain evidence="2">C21-152</strain>
    </source>
</reference>
<dbReference type="Pfam" id="PF09538">
    <property type="entry name" value="FYDLN_acid"/>
    <property type="match status" value="1"/>
</dbReference>
<comment type="caution">
    <text evidence="2">The sequence shown here is derived from an EMBL/GenBank/DDBJ whole genome shotgun (WGS) entry which is preliminary data.</text>
</comment>
<feature type="compositionally biased region" description="Basic and acidic residues" evidence="1">
    <location>
        <begin position="48"/>
        <end position="57"/>
    </location>
</feature>